<keyword evidence="3" id="KW-0808">Transferase</keyword>
<proteinExistence type="predicted"/>
<dbReference type="Pfam" id="PF00534">
    <property type="entry name" value="Glycos_transf_1"/>
    <property type="match status" value="1"/>
</dbReference>
<dbReference type="SUPFAM" id="SSF53756">
    <property type="entry name" value="UDP-Glycosyltransferase/glycogen phosphorylase"/>
    <property type="match status" value="1"/>
</dbReference>
<dbReference type="Gene3D" id="3.40.50.2000">
    <property type="entry name" value="Glycogen Phosphorylase B"/>
    <property type="match status" value="2"/>
</dbReference>
<dbReference type="RefSeq" id="WP_141611109.1">
    <property type="nucleotide sequence ID" value="NZ_VIGC02000021.1"/>
</dbReference>
<accession>A0A540VD95</accession>
<comment type="caution">
    <text evidence="3">The sequence shown here is derived from an EMBL/GenBank/DDBJ whole genome shotgun (WGS) entry which is preliminary data.</text>
</comment>
<dbReference type="PANTHER" id="PTHR12526:SF638">
    <property type="entry name" value="SPORE COAT PROTEIN SA"/>
    <property type="match status" value="1"/>
</dbReference>
<organism evidence="3 4">
    <name type="scientific">Litorilinea aerophila</name>
    <dbReference type="NCBI Taxonomy" id="1204385"/>
    <lineage>
        <taxon>Bacteria</taxon>
        <taxon>Bacillati</taxon>
        <taxon>Chloroflexota</taxon>
        <taxon>Caldilineae</taxon>
        <taxon>Caldilineales</taxon>
        <taxon>Caldilineaceae</taxon>
        <taxon>Litorilinea</taxon>
    </lineage>
</organism>
<dbReference type="InterPro" id="IPR001296">
    <property type="entry name" value="Glyco_trans_1"/>
</dbReference>
<keyword evidence="4" id="KW-1185">Reference proteome</keyword>
<dbReference type="Pfam" id="PF13439">
    <property type="entry name" value="Glyco_transf_4"/>
    <property type="match status" value="1"/>
</dbReference>
<evidence type="ECO:0000259" key="1">
    <source>
        <dbReference type="Pfam" id="PF00534"/>
    </source>
</evidence>
<dbReference type="AlphaFoldDB" id="A0A540VD95"/>
<dbReference type="InParanoid" id="A0A540VD95"/>
<sequence length="398" mass="44365">MLVPRLRVVQLVNGIALNTKMGGAERFGVELARHFDQARIEPVVAALWEWDREHEQVWRNRLAIEGVTTVIGPPKRERQAFKNFLESIVSLGRQLEKPVDVIHSQCDFGDVAALLLARQLSVKLLVRTAHNELEWAKRPWRRWIFVNSIYPLVYDMELGVSQRVVDTLNQRPMARWLHKKALVSYNAIDVARFTNGIPDTSQFIREKLNIPPTAPVIGSVGRLTKQKGYHHFLEAAAIVSATIPSAKFLLVGSGEEEANLKRMAQDLQLQNHVIFAGAQAHVEPFLSIMDVFVSSSLWEGLPTVILEALLVGVPVVGTAVSGTEELVKGSEIGCLVEPGNPRALALGILAMLSHPPDAAARRRAKDFIKHQFSITSISSQMEQLYLRLLRQKDNGGVI</sequence>
<dbReference type="Proteomes" id="UP000317371">
    <property type="component" value="Unassembled WGS sequence"/>
</dbReference>
<dbReference type="InterPro" id="IPR028098">
    <property type="entry name" value="Glyco_trans_4-like_N"/>
</dbReference>
<evidence type="ECO:0000259" key="2">
    <source>
        <dbReference type="Pfam" id="PF13439"/>
    </source>
</evidence>
<gene>
    <name evidence="3" type="ORF">FKZ61_15770</name>
</gene>
<name>A0A540VD95_9CHLR</name>
<evidence type="ECO:0000313" key="4">
    <source>
        <dbReference type="Proteomes" id="UP000317371"/>
    </source>
</evidence>
<dbReference type="PANTHER" id="PTHR12526">
    <property type="entry name" value="GLYCOSYLTRANSFERASE"/>
    <property type="match status" value="1"/>
</dbReference>
<reference evidence="3 4" key="1">
    <citation type="submission" date="2019-06" db="EMBL/GenBank/DDBJ databases">
        <title>Genome sequence of Litorilinea aerophila BAA-2444.</title>
        <authorList>
            <person name="Maclea K.S."/>
            <person name="Maurais E.G."/>
            <person name="Iannazzi L.C."/>
        </authorList>
    </citation>
    <scope>NUCLEOTIDE SEQUENCE [LARGE SCALE GENOMIC DNA]</scope>
    <source>
        <strain evidence="3 4">ATCC BAA-2444</strain>
    </source>
</reference>
<feature type="domain" description="Glycosyltransferase subfamily 4-like N-terminal" evidence="2">
    <location>
        <begin position="21"/>
        <end position="192"/>
    </location>
</feature>
<dbReference type="OrthoDB" id="3199616at2"/>
<protein>
    <submittedName>
        <fullName evidence="3">Glycosyltransferase</fullName>
    </submittedName>
</protein>
<dbReference type="EMBL" id="VIGC01000021">
    <property type="protein sequence ID" value="TQE94717.1"/>
    <property type="molecule type" value="Genomic_DNA"/>
</dbReference>
<feature type="domain" description="Glycosyl transferase family 1" evidence="1">
    <location>
        <begin position="202"/>
        <end position="360"/>
    </location>
</feature>
<dbReference type="GO" id="GO:0016757">
    <property type="term" value="F:glycosyltransferase activity"/>
    <property type="evidence" value="ECO:0007669"/>
    <property type="project" value="InterPro"/>
</dbReference>
<evidence type="ECO:0000313" key="3">
    <source>
        <dbReference type="EMBL" id="TQE94717.1"/>
    </source>
</evidence>